<dbReference type="Proteomes" id="UP000221165">
    <property type="component" value="Unassembled WGS sequence"/>
</dbReference>
<dbReference type="VEuPathDB" id="ToxoDB:CSUI_006224"/>
<keyword evidence="4" id="KW-1185">Reference proteome</keyword>
<dbReference type="InterPro" id="IPR036250">
    <property type="entry name" value="AcylCo_DH-like_C"/>
</dbReference>
<sequence length="157" mass="17991">MLGICKGALDVAMKSSLAHANIDSEERQRRAKDFFSQSIEDLRLAEMCMEIEATQMLTYNAALRRDWNGEEENLPKESLALLATLHACKTAQKVTSTCVDLLGKNGFLRDFLVEKFYRDSKTASLISLDRRSGVYRQYKDLSKMIKTRYEQSRLPLE</sequence>
<dbReference type="SUPFAM" id="SSF47203">
    <property type="entry name" value="Acyl-CoA dehydrogenase C-terminal domain-like"/>
    <property type="match status" value="1"/>
</dbReference>
<dbReference type="EMBL" id="MIGC01003112">
    <property type="protein sequence ID" value="PHJ19943.1"/>
    <property type="molecule type" value="Genomic_DNA"/>
</dbReference>
<evidence type="ECO:0000313" key="4">
    <source>
        <dbReference type="Proteomes" id="UP000221165"/>
    </source>
</evidence>
<protein>
    <submittedName>
        <fullName evidence="3">Acyl-dehydrogenase</fullName>
    </submittedName>
</protein>
<dbReference type="PANTHER" id="PTHR43884">
    <property type="entry name" value="ACYL-COA DEHYDROGENASE"/>
    <property type="match status" value="1"/>
</dbReference>
<dbReference type="PANTHER" id="PTHR43884:SF12">
    <property type="entry name" value="ISOVALERYL-COA DEHYDROGENASE, MITOCHONDRIAL-RELATED"/>
    <property type="match status" value="1"/>
</dbReference>
<evidence type="ECO:0000256" key="1">
    <source>
        <dbReference type="ARBA" id="ARBA00022630"/>
    </source>
</evidence>
<accession>A0A2C6KV49</accession>
<evidence type="ECO:0000313" key="3">
    <source>
        <dbReference type="EMBL" id="PHJ19943.1"/>
    </source>
</evidence>
<dbReference type="OrthoDB" id="9988775at2759"/>
<dbReference type="GO" id="GO:0003995">
    <property type="term" value="F:acyl-CoA dehydrogenase activity"/>
    <property type="evidence" value="ECO:0007669"/>
    <property type="project" value="TreeGrafter"/>
</dbReference>
<evidence type="ECO:0000259" key="2">
    <source>
        <dbReference type="Pfam" id="PF00441"/>
    </source>
</evidence>
<dbReference type="InterPro" id="IPR009075">
    <property type="entry name" value="AcylCo_DH/oxidase_C"/>
</dbReference>
<feature type="domain" description="Acyl-CoA dehydrogenase/oxidase C-terminal" evidence="2">
    <location>
        <begin position="19"/>
        <end position="124"/>
    </location>
</feature>
<reference evidence="3 4" key="1">
    <citation type="journal article" date="2017" name="Int. J. Parasitol.">
        <title>The genome of the protozoan parasite Cystoisospora suis and a reverse vaccinology approach to identify vaccine candidates.</title>
        <authorList>
            <person name="Palmieri N."/>
            <person name="Shrestha A."/>
            <person name="Ruttkowski B."/>
            <person name="Beck T."/>
            <person name="Vogl C."/>
            <person name="Tomley F."/>
            <person name="Blake D.P."/>
            <person name="Joachim A."/>
        </authorList>
    </citation>
    <scope>NUCLEOTIDE SEQUENCE [LARGE SCALE GENOMIC DNA]</scope>
    <source>
        <strain evidence="3 4">Wien I</strain>
    </source>
</reference>
<dbReference type="Gene3D" id="1.20.140.10">
    <property type="entry name" value="Butyryl-CoA Dehydrogenase, subunit A, domain 3"/>
    <property type="match status" value="1"/>
</dbReference>
<dbReference type="AlphaFoldDB" id="A0A2C6KV49"/>
<comment type="caution">
    <text evidence="3">The sequence shown here is derived from an EMBL/GenBank/DDBJ whole genome shotgun (WGS) entry which is preliminary data.</text>
</comment>
<dbReference type="RefSeq" id="XP_067921635.1">
    <property type="nucleotide sequence ID" value="XM_068066388.1"/>
</dbReference>
<dbReference type="GeneID" id="94429599"/>
<organism evidence="3 4">
    <name type="scientific">Cystoisospora suis</name>
    <dbReference type="NCBI Taxonomy" id="483139"/>
    <lineage>
        <taxon>Eukaryota</taxon>
        <taxon>Sar</taxon>
        <taxon>Alveolata</taxon>
        <taxon>Apicomplexa</taxon>
        <taxon>Conoidasida</taxon>
        <taxon>Coccidia</taxon>
        <taxon>Eucoccidiorida</taxon>
        <taxon>Eimeriorina</taxon>
        <taxon>Sarcocystidae</taxon>
        <taxon>Cystoisospora</taxon>
    </lineage>
</organism>
<dbReference type="Pfam" id="PF00441">
    <property type="entry name" value="Acyl-CoA_dh_1"/>
    <property type="match status" value="1"/>
</dbReference>
<gene>
    <name evidence="3" type="ORF">CSUI_006224</name>
</gene>
<keyword evidence="1" id="KW-0285">Flavoprotein</keyword>
<name>A0A2C6KV49_9APIC</name>
<proteinExistence type="predicted"/>